<feature type="non-terminal residue" evidence="1">
    <location>
        <position position="57"/>
    </location>
</feature>
<organism evidence="1 2">
    <name type="scientific">Ensete ventricosum</name>
    <name type="common">Abyssinian banana</name>
    <name type="synonym">Musa ensete</name>
    <dbReference type="NCBI Taxonomy" id="4639"/>
    <lineage>
        <taxon>Eukaryota</taxon>
        <taxon>Viridiplantae</taxon>
        <taxon>Streptophyta</taxon>
        <taxon>Embryophyta</taxon>
        <taxon>Tracheophyta</taxon>
        <taxon>Spermatophyta</taxon>
        <taxon>Magnoliopsida</taxon>
        <taxon>Liliopsida</taxon>
        <taxon>Zingiberales</taxon>
        <taxon>Musaceae</taxon>
        <taxon>Ensete</taxon>
    </lineage>
</organism>
<proteinExistence type="predicted"/>
<reference evidence="1 2" key="1">
    <citation type="journal article" date="2014" name="Agronomy (Basel)">
        <title>A Draft Genome Sequence for Ensete ventricosum, the Drought-Tolerant Tree Against Hunger.</title>
        <authorList>
            <person name="Harrison J."/>
            <person name="Moore K.A."/>
            <person name="Paszkiewicz K."/>
            <person name="Jones T."/>
            <person name="Grant M."/>
            <person name="Ambacheew D."/>
            <person name="Muzemil S."/>
            <person name="Studholme D.J."/>
        </authorList>
    </citation>
    <scope>NUCLEOTIDE SEQUENCE [LARGE SCALE GENOMIC DNA]</scope>
</reference>
<gene>
    <name evidence="1" type="ORF">B296_00034910</name>
</gene>
<evidence type="ECO:0000313" key="1">
    <source>
        <dbReference type="EMBL" id="RRT72005.1"/>
    </source>
</evidence>
<dbReference type="EMBL" id="AMZH03003542">
    <property type="protein sequence ID" value="RRT72005.1"/>
    <property type="molecule type" value="Genomic_DNA"/>
</dbReference>
<comment type="caution">
    <text evidence="1">The sequence shown here is derived from an EMBL/GenBank/DDBJ whole genome shotgun (WGS) entry which is preliminary data.</text>
</comment>
<sequence length="57" mass="6229">MTRRMSRATYKASSFESTPSFGLESLSSTNASKIGQMLIGPYSGGPMIVKVRLSWIN</sequence>
<dbReference type="Proteomes" id="UP000287651">
    <property type="component" value="Unassembled WGS sequence"/>
</dbReference>
<protein>
    <submittedName>
        <fullName evidence="1">Uncharacterized protein</fullName>
    </submittedName>
</protein>
<evidence type="ECO:0000313" key="2">
    <source>
        <dbReference type="Proteomes" id="UP000287651"/>
    </source>
</evidence>
<dbReference type="AlphaFoldDB" id="A0A427A6Z2"/>
<name>A0A427A6Z2_ENSVE</name>
<accession>A0A427A6Z2</accession>